<keyword evidence="10" id="KW-1185">Reference proteome</keyword>
<evidence type="ECO:0000256" key="5">
    <source>
        <dbReference type="ARBA" id="ARBA00023043"/>
    </source>
</evidence>
<evidence type="ECO:0000256" key="6">
    <source>
        <dbReference type="ARBA" id="ARBA00023136"/>
    </source>
</evidence>
<evidence type="ECO:0000256" key="4">
    <source>
        <dbReference type="ARBA" id="ARBA00022989"/>
    </source>
</evidence>
<keyword evidence="3" id="KW-0677">Repeat</keyword>
<keyword evidence="5" id="KW-0040">ANK repeat</keyword>
<evidence type="ECO:0000256" key="1">
    <source>
        <dbReference type="ARBA" id="ARBA00004141"/>
    </source>
</evidence>
<keyword evidence="6" id="KW-0472">Membrane</keyword>
<evidence type="ECO:0000259" key="8">
    <source>
        <dbReference type="Pfam" id="PF13962"/>
    </source>
</evidence>
<gene>
    <name evidence="9" type="ORF">EZV62_027858</name>
</gene>
<dbReference type="Pfam" id="PF13962">
    <property type="entry name" value="PGG"/>
    <property type="match status" value="1"/>
</dbReference>
<keyword evidence="2" id="KW-0812">Transmembrane</keyword>
<reference evidence="10" key="1">
    <citation type="journal article" date="2019" name="Gigascience">
        <title>De novo genome assembly of the endangered Acer yangbiense, a plant species with extremely small populations endemic to Yunnan Province, China.</title>
        <authorList>
            <person name="Yang J."/>
            <person name="Wariss H.M."/>
            <person name="Tao L."/>
            <person name="Zhang R."/>
            <person name="Yun Q."/>
            <person name="Hollingsworth P."/>
            <person name="Dao Z."/>
            <person name="Luo G."/>
            <person name="Guo H."/>
            <person name="Ma Y."/>
            <person name="Sun W."/>
        </authorList>
    </citation>
    <scope>NUCLEOTIDE SEQUENCE [LARGE SCALE GENOMIC DNA]</scope>
    <source>
        <strain evidence="10">cv. Malutang</strain>
    </source>
</reference>
<protein>
    <recommendedName>
        <fullName evidence="8">PGG domain-containing protein</fullName>
    </recommendedName>
</protein>
<dbReference type="PANTHER" id="PTHR24186">
    <property type="entry name" value="PROTEIN PHOSPHATASE 1 REGULATORY SUBUNIT"/>
    <property type="match status" value="1"/>
</dbReference>
<keyword evidence="4" id="KW-1133">Transmembrane helix</keyword>
<dbReference type="GO" id="GO:0005886">
    <property type="term" value="C:plasma membrane"/>
    <property type="evidence" value="ECO:0007669"/>
    <property type="project" value="TreeGrafter"/>
</dbReference>
<proteinExistence type="predicted"/>
<dbReference type="Proteomes" id="UP000323000">
    <property type="component" value="Unassembled WGS sequence"/>
</dbReference>
<evidence type="ECO:0000256" key="2">
    <source>
        <dbReference type="ARBA" id="ARBA00022692"/>
    </source>
</evidence>
<evidence type="ECO:0000256" key="3">
    <source>
        <dbReference type="ARBA" id="ARBA00022737"/>
    </source>
</evidence>
<comment type="subcellular location">
    <subcellularLocation>
        <location evidence="1">Membrane</location>
        <topology evidence="1">Multi-pass membrane protein</topology>
    </subcellularLocation>
</comment>
<dbReference type="InterPro" id="IPR026961">
    <property type="entry name" value="PGG_dom"/>
</dbReference>
<evidence type="ECO:0000313" key="10">
    <source>
        <dbReference type="Proteomes" id="UP000323000"/>
    </source>
</evidence>
<evidence type="ECO:0000313" key="9">
    <source>
        <dbReference type="EMBL" id="TXG46636.1"/>
    </source>
</evidence>
<accession>A0A5C7GQV6</accession>
<dbReference type="OrthoDB" id="10040922at2759"/>
<feature type="domain" description="PGG" evidence="8">
    <location>
        <begin position="93"/>
        <end position="152"/>
    </location>
</feature>
<dbReference type="PANTHER" id="PTHR24186:SF36">
    <property type="entry name" value="SERINE_THREONINE-PROTEIN PHOSPHATASE 6 REGULATORY ANKYRIN REPEAT SUBUNIT A-LIKE"/>
    <property type="match status" value="1"/>
</dbReference>
<dbReference type="EMBL" id="VAHF01000038">
    <property type="protein sequence ID" value="TXG46636.1"/>
    <property type="molecule type" value="Genomic_DNA"/>
</dbReference>
<feature type="region of interest" description="Disordered" evidence="7">
    <location>
        <begin position="58"/>
        <end position="89"/>
    </location>
</feature>
<comment type="caution">
    <text evidence="9">The sequence shown here is derived from an EMBL/GenBank/DDBJ whole genome shotgun (WGS) entry which is preliminary data.</text>
</comment>
<evidence type="ECO:0000256" key="7">
    <source>
        <dbReference type="SAM" id="MobiDB-lite"/>
    </source>
</evidence>
<sequence length="168" mass="18383">MGTHLSFYPLLCTPLYIHPKVDRLVFNNHNESAVESLWLTELFGDVMSTTYVNDKYGEGKENKSNSAVSSKSKDGNGNGNENNRSTRNDSVIKARQNELLAATLIATVTFAAGFTVPEGFISEKGPDQGDAILLKSKAFKAFVILNSMSMIFVQSRCHDLSTTSISLP</sequence>
<name>A0A5C7GQV6_9ROSI</name>
<dbReference type="AlphaFoldDB" id="A0A5C7GQV6"/>
<organism evidence="9 10">
    <name type="scientific">Acer yangbiense</name>
    <dbReference type="NCBI Taxonomy" id="1000413"/>
    <lineage>
        <taxon>Eukaryota</taxon>
        <taxon>Viridiplantae</taxon>
        <taxon>Streptophyta</taxon>
        <taxon>Embryophyta</taxon>
        <taxon>Tracheophyta</taxon>
        <taxon>Spermatophyta</taxon>
        <taxon>Magnoliopsida</taxon>
        <taxon>eudicotyledons</taxon>
        <taxon>Gunneridae</taxon>
        <taxon>Pentapetalae</taxon>
        <taxon>rosids</taxon>
        <taxon>malvids</taxon>
        <taxon>Sapindales</taxon>
        <taxon>Sapindaceae</taxon>
        <taxon>Hippocastanoideae</taxon>
        <taxon>Acereae</taxon>
        <taxon>Acer</taxon>
    </lineage>
</organism>